<gene>
    <name evidence="1" type="ORF">Amon02_001308100</name>
</gene>
<evidence type="ECO:0000313" key="1">
    <source>
        <dbReference type="EMBL" id="GMF07882.1"/>
    </source>
</evidence>
<protein>
    <submittedName>
        <fullName evidence="1">Unnamed protein product</fullName>
    </submittedName>
</protein>
<sequence length="198" mass="22087">MENSQFTNGENVLKCSMKSSPSNARQYPVSASSSEYSTSTTSLGSYPSTASSVDVHTRECGTVIPAANTPIVDLKTVDGDKVLSLDESFLGLHYKVDVPMTLAGYFLQSADQDIEYDSGCSLSSPSQPSLQMKRRCPSKQQQQQQPKSPHQFQELQRNQFRRPSQRPSLEQILSRRPSEQQQSQYSPSRPIQSIQTYI</sequence>
<name>A0ACB5UBJ0_AMBMO</name>
<dbReference type="EMBL" id="BSXS01016517">
    <property type="protein sequence ID" value="GMF07882.1"/>
    <property type="molecule type" value="Genomic_DNA"/>
</dbReference>
<proteinExistence type="predicted"/>
<accession>A0ACB5UBJ0</accession>
<organism evidence="1 2">
    <name type="scientific">Ambrosiozyma monospora</name>
    <name type="common">Yeast</name>
    <name type="synonym">Endomycopsis monosporus</name>
    <dbReference type="NCBI Taxonomy" id="43982"/>
    <lineage>
        <taxon>Eukaryota</taxon>
        <taxon>Fungi</taxon>
        <taxon>Dikarya</taxon>
        <taxon>Ascomycota</taxon>
        <taxon>Saccharomycotina</taxon>
        <taxon>Pichiomycetes</taxon>
        <taxon>Pichiales</taxon>
        <taxon>Pichiaceae</taxon>
        <taxon>Ambrosiozyma</taxon>
    </lineage>
</organism>
<reference evidence="1" key="1">
    <citation type="submission" date="2023-04" db="EMBL/GenBank/DDBJ databases">
        <title>Ambrosiozyma monospora NBRC 10751.</title>
        <authorList>
            <person name="Ichikawa N."/>
            <person name="Sato H."/>
            <person name="Tonouchi N."/>
        </authorList>
    </citation>
    <scope>NUCLEOTIDE SEQUENCE</scope>
    <source>
        <strain evidence="1">NBRC 10751</strain>
    </source>
</reference>
<dbReference type="Proteomes" id="UP001165064">
    <property type="component" value="Unassembled WGS sequence"/>
</dbReference>
<keyword evidence="2" id="KW-1185">Reference proteome</keyword>
<evidence type="ECO:0000313" key="2">
    <source>
        <dbReference type="Proteomes" id="UP001165064"/>
    </source>
</evidence>
<comment type="caution">
    <text evidence="1">The sequence shown here is derived from an EMBL/GenBank/DDBJ whole genome shotgun (WGS) entry which is preliminary data.</text>
</comment>